<dbReference type="PROSITE" id="PS50801">
    <property type="entry name" value="STAS"/>
    <property type="match status" value="1"/>
</dbReference>
<keyword evidence="6" id="KW-1185">Reference proteome</keyword>
<proteinExistence type="inferred from homology"/>
<dbReference type="Gene3D" id="3.30.750.24">
    <property type="entry name" value="STAS domain"/>
    <property type="match status" value="1"/>
</dbReference>
<name>A0ABW2XZH3_9ACTN</name>
<dbReference type="InterPro" id="IPR002645">
    <property type="entry name" value="STAS_dom"/>
</dbReference>
<dbReference type="PANTHER" id="PTHR33495">
    <property type="entry name" value="ANTI-SIGMA FACTOR ANTAGONIST TM_1081-RELATED-RELATED"/>
    <property type="match status" value="1"/>
</dbReference>
<comment type="caution">
    <text evidence="5">The sequence shown here is derived from an EMBL/GenBank/DDBJ whole genome shotgun (WGS) entry which is preliminary data.</text>
</comment>
<protein>
    <recommendedName>
        <fullName evidence="2">Anti-sigma factor antagonist</fullName>
    </recommendedName>
</protein>
<evidence type="ECO:0000256" key="1">
    <source>
        <dbReference type="ARBA" id="ARBA00009013"/>
    </source>
</evidence>
<evidence type="ECO:0000313" key="5">
    <source>
        <dbReference type="EMBL" id="MFD0691180.1"/>
    </source>
</evidence>
<dbReference type="SUPFAM" id="SSF52091">
    <property type="entry name" value="SpoIIaa-like"/>
    <property type="match status" value="1"/>
</dbReference>
<dbReference type="Proteomes" id="UP001597063">
    <property type="component" value="Unassembled WGS sequence"/>
</dbReference>
<dbReference type="CDD" id="cd07043">
    <property type="entry name" value="STAS_anti-anti-sigma_factors"/>
    <property type="match status" value="1"/>
</dbReference>
<feature type="region of interest" description="Disordered" evidence="3">
    <location>
        <begin position="107"/>
        <end position="127"/>
    </location>
</feature>
<dbReference type="Pfam" id="PF01740">
    <property type="entry name" value="STAS"/>
    <property type="match status" value="1"/>
</dbReference>
<dbReference type="RefSeq" id="WP_165503269.1">
    <property type="nucleotide sequence ID" value="NZ_CAACUY010000313.1"/>
</dbReference>
<evidence type="ECO:0000313" key="6">
    <source>
        <dbReference type="Proteomes" id="UP001597063"/>
    </source>
</evidence>
<accession>A0ABW2XZH3</accession>
<evidence type="ECO:0000256" key="3">
    <source>
        <dbReference type="SAM" id="MobiDB-lite"/>
    </source>
</evidence>
<dbReference type="NCBIfam" id="TIGR00377">
    <property type="entry name" value="ant_ant_sig"/>
    <property type="match status" value="1"/>
</dbReference>
<dbReference type="InterPro" id="IPR003658">
    <property type="entry name" value="Anti-sigma_ant"/>
</dbReference>
<sequence length="127" mass="13657">MTTLPPLAISGVLDDEVLVVRLAGDLDVATAPRLRAYLLETLDDRRPGTLVLEMSAVEFTDSSGLATLVWAHGEMARGGGALEIRNPRPTLRRIMAVSGLSSRLTLTPAERNSGLRNRNHDGDGSRP</sequence>
<dbReference type="PANTHER" id="PTHR33495:SF2">
    <property type="entry name" value="ANTI-SIGMA FACTOR ANTAGONIST TM_1081-RELATED"/>
    <property type="match status" value="1"/>
</dbReference>
<evidence type="ECO:0000256" key="2">
    <source>
        <dbReference type="RuleBase" id="RU003749"/>
    </source>
</evidence>
<feature type="compositionally biased region" description="Basic and acidic residues" evidence="3">
    <location>
        <begin position="118"/>
        <end position="127"/>
    </location>
</feature>
<dbReference type="InterPro" id="IPR036513">
    <property type="entry name" value="STAS_dom_sf"/>
</dbReference>
<feature type="domain" description="STAS" evidence="4">
    <location>
        <begin position="7"/>
        <end position="104"/>
    </location>
</feature>
<evidence type="ECO:0000259" key="4">
    <source>
        <dbReference type="PROSITE" id="PS50801"/>
    </source>
</evidence>
<dbReference type="EMBL" id="JBHTGP010000027">
    <property type="protein sequence ID" value="MFD0691180.1"/>
    <property type="molecule type" value="Genomic_DNA"/>
</dbReference>
<reference evidence="6" key="1">
    <citation type="journal article" date="2019" name="Int. J. Syst. Evol. Microbiol.">
        <title>The Global Catalogue of Microorganisms (GCM) 10K type strain sequencing project: providing services to taxonomists for standard genome sequencing and annotation.</title>
        <authorList>
            <consortium name="The Broad Institute Genomics Platform"/>
            <consortium name="The Broad Institute Genome Sequencing Center for Infectious Disease"/>
            <person name="Wu L."/>
            <person name="Ma J."/>
        </authorList>
    </citation>
    <scope>NUCLEOTIDE SEQUENCE [LARGE SCALE GENOMIC DNA]</scope>
    <source>
        <strain evidence="6">JCM 9371</strain>
    </source>
</reference>
<gene>
    <name evidence="5" type="ORF">ACFQZM_42280</name>
</gene>
<organism evidence="5 6">
    <name type="scientific">Actinomadura fibrosa</name>
    <dbReference type="NCBI Taxonomy" id="111802"/>
    <lineage>
        <taxon>Bacteria</taxon>
        <taxon>Bacillati</taxon>
        <taxon>Actinomycetota</taxon>
        <taxon>Actinomycetes</taxon>
        <taxon>Streptosporangiales</taxon>
        <taxon>Thermomonosporaceae</taxon>
        <taxon>Actinomadura</taxon>
    </lineage>
</organism>
<comment type="similarity">
    <text evidence="1 2">Belongs to the anti-sigma-factor antagonist family.</text>
</comment>